<name>A0ABD0Y578_9HEMI</name>
<protein>
    <submittedName>
        <fullName evidence="1">Uncharacterized protein</fullName>
    </submittedName>
</protein>
<comment type="caution">
    <text evidence="1">The sequence shown here is derived from an EMBL/GenBank/DDBJ whole genome shotgun (WGS) entry which is preliminary data.</text>
</comment>
<evidence type="ECO:0000313" key="1">
    <source>
        <dbReference type="EMBL" id="KAL1122581.1"/>
    </source>
</evidence>
<organism evidence="1 2">
    <name type="scientific">Ranatra chinensis</name>
    <dbReference type="NCBI Taxonomy" id="642074"/>
    <lineage>
        <taxon>Eukaryota</taxon>
        <taxon>Metazoa</taxon>
        <taxon>Ecdysozoa</taxon>
        <taxon>Arthropoda</taxon>
        <taxon>Hexapoda</taxon>
        <taxon>Insecta</taxon>
        <taxon>Pterygota</taxon>
        <taxon>Neoptera</taxon>
        <taxon>Paraneoptera</taxon>
        <taxon>Hemiptera</taxon>
        <taxon>Heteroptera</taxon>
        <taxon>Panheteroptera</taxon>
        <taxon>Nepomorpha</taxon>
        <taxon>Nepidae</taxon>
        <taxon>Ranatrinae</taxon>
        <taxon>Ranatra</taxon>
    </lineage>
</organism>
<gene>
    <name evidence="1" type="ORF">AAG570_002911</name>
</gene>
<proteinExistence type="predicted"/>
<accession>A0ABD0Y578</accession>
<sequence length="151" mass="16464">MGAQISSPSVTAWIDGWVGSVHEIRQMPQDAALGYRLFYLDVSGELVPMTNYRVQGRYCPGGDWYLRGLAQLPAGGAEAEISLSQLPPPVAVVSCPINGVFVRNVFASRFVFVFVFVFGPSARTERKTRKGKFPGCHQERGNILRGSSGAK</sequence>
<reference evidence="1 2" key="1">
    <citation type="submission" date="2024-07" db="EMBL/GenBank/DDBJ databases">
        <title>Chromosome-level genome assembly of the water stick insect Ranatra chinensis (Heteroptera: Nepidae).</title>
        <authorList>
            <person name="Liu X."/>
        </authorList>
    </citation>
    <scope>NUCLEOTIDE SEQUENCE [LARGE SCALE GENOMIC DNA]</scope>
    <source>
        <strain evidence="1">Cailab_2021Rc</strain>
        <tissue evidence="1">Muscle</tissue>
    </source>
</reference>
<keyword evidence="2" id="KW-1185">Reference proteome</keyword>
<dbReference type="AlphaFoldDB" id="A0ABD0Y578"/>
<dbReference type="Proteomes" id="UP001558652">
    <property type="component" value="Unassembled WGS sequence"/>
</dbReference>
<evidence type="ECO:0000313" key="2">
    <source>
        <dbReference type="Proteomes" id="UP001558652"/>
    </source>
</evidence>
<dbReference type="EMBL" id="JBFDAA010000013">
    <property type="protein sequence ID" value="KAL1122581.1"/>
    <property type="molecule type" value="Genomic_DNA"/>
</dbReference>